<dbReference type="Pfam" id="PF04366">
    <property type="entry name" value="Ysc84"/>
    <property type="match status" value="1"/>
</dbReference>
<name>A0ABV6PWB3_9BURK</name>
<dbReference type="PROSITE" id="PS51257">
    <property type="entry name" value="PROKAR_LIPOPROTEIN"/>
    <property type="match status" value="1"/>
</dbReference>
<gene>
    <name evidence="2" type="ORF">ACFFGG_16470</name>
</gene>
<reference evidence="2 3" key="1">
    <citation type="submission" date="2024-09" db="EMBL/GenBank/DDBJ databases">
        <authorList>
            <person name="Sun Q."/>
            <person name="Mori K."/>
        </authorList>
    </citation>
    <scope>NUCLEOTIDE SEQUENCE [LARGE SCALE GENOMIC DNA]</scope>
    <source>
        <strain evidence="2 3">NCAIM B.02336</strain>
    </source>
</reference>
<protein>
    <submittedName>
        <fullName evidence="2">YSC84-related protein</fullName>
    </submittedName>
</protein>
<keyword evidence="3" id="KW-1185">Reference proteome</keyword>
<evidence type="ECO:0000313" key="2">
    <source>
        <dbReference type="EMBL" id="MFC0594145.1"/>
    </source>
</evidence>
<dbReference type="InterPro" id="IPR007461">
    <property type="entry name" value="Ysc84_actin-binding"/>
</dbReference>
<accession>A0ABV6PWB3</accession>
<evidence type="ECO:0000313" key="3">
    <source>
        <dbReference type="Proteomes" id="UP001589834"/>
    </source>
</evidence>
<dbReference type="CDD" id="cd11524">
    <property type="entry name" value="SYLF"/>
    <property type="match status" value="1"/>
</dbReference>
<proteinExistence type="predicted"/>
<sequence>MRTSLSAPAFPRSTGLVLALALGAAGLAGCTTTLDNAPPPSSNSSFSTAAKLDAAVNTTLQRLYTVAPGSREMVQKAAGVLVFPEVIGGALIIGAEHGRGALRVGGRTAGYYSTTGASVGWQVGGQSKSVVYIFSTRDALHKFQASKGWTAGADATVAIGKVGANGSVDSETAQQPVVSFVMNNVGIEVGVSLTGAKISPITL</sequence>
<dbReference type="RefSeq" id="WP_293221736.1">
    <property type="nucleotide sequence ID" value="NZ_JBHLTN010000038.1"/>
</dbReference>
<evidence type="ECO:0000259" key="1">
    <source>
        <dbReference type="Pfam" id="PF04366"/>
    </source>
</evidence>
<comment type="caution">
    <text evidence="2">The sequence shown here is derived from an EMBL/GenBank/DDBJ whole genome shotgun (WGS) entry which is preliminary data.</text>
</comment>
<organism evidence="2 3">
    <name type="scientific">Ottowia pentelensis</name>
    <dbReference type="NCBI Taxonomy" id="511108"/>
    <lineage>
        <taxon>Bacteria</taxon>
        <taxon>Pseudomonadati</taxon>
        <taxon>Pseudomonadota</taxon>
        <taxon>Betaproteobacteria</taxon>
        <taxon>Burkholderiales</taxon>
        <taxon>Comamonadaceae</taxon>
        <taxon>Ottowia</taxon>
    </lineage>
</organism>
<feature type="domain" description="Ysc84 actin-binding" evidence="1">
    <location>
        <begin position="115"/>
        <end position="199"/>
    </location>
</feature>
<dbReference type="EMBL" id="JBHLTN010000038">
    <property type="protein sequence ID" value="MFC0594145.1"/>
    <property type="molecule type" value="Genomic_DNA"/>
</dbReference>
<dbReference type="Proteomes" id="UP001589834">
    <property type="component" value="Unassembled WGS sequence"/>
</dbReference>